<protein>
    <submittedName>
        <fullName evidence="2">Transcriptional regulator with XRE-family HTH domain</fullName>
    </submittedName>
</protein>
<dbReference type="PROSITE" id="PS50943">
    <property type="entry name" value="HTH_CROC1"/>
    <property type="match status" value="1"/>
</dbReference>
<accession>A0A927MYE2</accession>
<dbReference type="Gene3D" id="1.10.260.40">
    <property type="entry name" value="lambda repressor-like DNA-binding domains"/>
    <property type="match status" value="1"/>
</dbReference>
<feature type="domain" description="HTH cro/C1-type" evidence="1">
    <location>
        <begin position="10"/>
        <end position="64"/>
    </location>
</feature>
<dbReference type="InterPro" id="IPR001387">
    <property type="entry name" value="Cro/C1-type_HTH"/>
</dbReference>
<dbReference type="EMBL" id="JADBEM010000001">
    <property type="protein sequence ID" value="MBE1608609.1"/>
    <property type="molecule type" value="Genomic_DNA"/>
</dbReference>
<evidence type="ECO:0000259" key="1">
    <source>
        <dbReference type="PROSITE" id="PS50943"/>
    </source>
</evidence>
<reference evidence="2" key="1">
    <citation type="submission" date="2020-10" db="EMBL/GenBank/DDBJ databases">
        <title>Sequencing the genomes of 1000 actinobacteria strains.</title>
        <authorList>
            <person name="Klenk H.-P."/>
        </authorList>
    </citation>
    <scope>NUCLEOTIDE SEQUENCE</scope>
    <source>
        <strain evidence="2">DSM 45354</strain>
    </source>
</reference>
<dbReference type="InterPro" id="IPR010982">
    <property type="entry name" value="Lambda_DNA-bd_dom_sf"/>
</dbReference>
<gene>
    <name evidence="2" type="ORF">HEB94_005457</name>
</gene>
<dbReference type="SMART" id="SM00530">
    <property type="entry name" value="HTH_XRE"/>
    <property type="match status" value="1"/>
</dbReference>
<dbReference type="SUPFAM" id="SSF47413">
    <property type="entry name" value="lambda repressor-like DNA-binding domains"/>
    <property type="match status" value="1"/>
</dbReference>
<dbReference type="GO" id="GO:0003677">
    <property type="term" value="F:DNA binding"/>
    <property type="evidence" value="ECO:0007669"/>
    <property type="project" value="InterPro"/>
</dbReference>
<proteinExistence type="predicted"/>
<dbReference type="AlphaFoldDB" id="A0A927MYE2"/>
<organism evidence="2 3">
    <name type="scientific">Actinopolymorpha pittospori</name>
    <dbReference type="NCBI Taxonomy" id="648752"/>
    <lineage>
        <taxon>Bacteria</taxon>
        <taxon>Bacillati</taxon>
        <taxon>Actinomycetota</taxon>
        <taxon>Actinomycetes</taxon>
        <taxon>Propionibacteriales</taxon>
        <taxon>Actinopolymorphaceae</taxon>
        <taxon>Actinopolymorpha</taxon>
    </lineage>
</organism>
<sequence>MPSRFHSDRLKALCTEGGWSQADLAERIDSDVRQASRYENNKVAPGLEAVIRIALTFNVSVDDLLIDDERATVTNVIDALVTKSKLRAITSGVG</sequence>
<dbReference type="Pfam" id="PF01381">
    <property type="entry name" value="HTH_3"/>
    <property type="match status" value="1"/>
</dbReference>
<dbReference type="RefSeq" id="WP_192752360.1">
    <property type="nucleotide sequence ID" value="NZ_BAABJL010000029.1"/>
</dbReference>
<keyword evidence="3" id="KW-1185">Reference proteome</keyword>
<dbReference type="Proteomes" id="UP000638648">
    <property type="component" value="Unassembled WGS sequence"/>
</dbReference>
<comment type="caution">
    <text evidence="2">The sequence shown here is derived from an EMBL/GenBank/DDBJ whole genome shotgun (WGS) entry which is preliminary data.</text>
</comment>
<name>A0A927MYE2_9ACTN</name>
<dbReference type="CDD" id="cd00093">
    <property type="entry name" value="HTH_XRE"/>
    <property type="match status" value="1"/>
</dbReference>
<evidence type="ECO:0000313" key="3">
    <source>
        <dbReference type="Proteomes" id="UP000638648"/>
    </source>
</evidence>
<evidence type="ECO:0000313" key="2">
    <source>
        <dbReference type="EMBL" id="MBE1608609.1"/>
    </source>
</evidence>